<proteinExistence type="predicted"/>
<accession>A0ABS8UWH7</accession>
<keyword evidence="2" id="KW-1185">Reference proteome</keyword>
<feature type="non-terminal residue" evidence="1">
    <location>
        <position position="1"/>
    </location>
</feature>
<gene>
    <name evidence="1" type="ORF">HAX54_022359</name>
</gene>
<evidence type="ECO:0000313" key="1">
    <source>
        <dbReference type="EMBL" id="MCD9638401.1"/>
    </source>
</evidence>
<dbReference type="EMBL" id="JACEIK010002691">
    <property type="protein sequence ID" value="MCD9638401.1"/>
    <property type="molecule type" value="Genomic_DNA"/>
</dbReference>
<dbReference type="Proteomes" id="UP000823775">
    <property type="component" value="Unassembled WGS sequence"/>
</dbReference>
<organism evidence="1 2">
    <name type="scientific">Datura stramonium</name>
    <name type="common">Jimsonweed</name>
    <name type="synonym">Common thornapple</name>
    <dbReference type="NCBI Taxonomy" id="4076"/>
    <lineage>
        <taxon>Eukaryota</taxon>
        <taxon>Viridiplantae</taxon>
        <taxon>Streptophyta</taxon>
        <taxon>Embryophyta</taxon>
        <taxon>Tracheophyta</taxon>
        <taxon>Spermatophyta</taxon>
        <taxon>Magnoliopsida</taxon>
        <taxon>eudicotyledons</taxon>
        <taxon>Gunneridae</taxon>
        <taxon>Pentapetalae</taxon>
        <taxon>asterids</taxon>
        <taxon>lamiids</taxon>
        <taxon>Solanales</taxon>
        <taxon>Solanaceae</taxon>
        <taxon>Solanoideae</taxon>
        <taxon>Datureae</taxon>
        <taxon>Datura</taxon>
    </lineage>
</organism>
<reference evidence="1 2" key="1">
    <citation type="journal article" date="2021" name="BMC Genomics">
        <title>Datura genome reveals duplications of psychoactive alkaloid biosynthetic genes and high mutation rate following tissue culture.</title>
        <authorList>
            <person name="Rajewski A."/>
            <person name="Carter-House D."/>
            <person name="Stajich J."/>
            <person name="Litt A."/>
        </authorList>
    </citation>
    <scope>NUCLEOTIDE SEQUENCE [LARGE SCALE GENOMIC DNA]</scope>
    <source>
        <strain evidence="1">AR-01</strain>
    </source>
</reference>
<evidence type="ECO:0000313" key="2">
    <source>
        <dbReference type="Proteomes" id="UP000823775"/>
    </source>
</evidence>
<protein>
    <submittedName>
        <fullName evidence="1">Uncharacterized protein</fullName>
    </submittedName>
</protein>
<feature type="non-terminal residue" evidence="1">
    <location>
        <position position="112"/>
    </location>
</feature>
<comment type="caution">
    <text evidence="1">The sequence shown here is derived from an EMBL/GenBank/DDBJ whole genome shotgun (WGS) entry which is preliminary data.</text>
</comment>
<sequence length="112" mass="12897">SAEYASIWEKLVTVVWRRGSLSTQITMTSEPTLATKCGEQCLLDKTKEKVYRPPTQAEKGSDWAQLCQQPHQFPEAIKCDLVPNGWLMKEKKEFYANWDPTLRNHTVKIQGQ</sequence>
<name>A0ABS8UWH7_DATST</name>